<keyword evidence="1" id="KW-0255">Endonuclease</keyword>
<dbReference type="Proteomes" id="UP001551658">
    <property type="component" value="Unassembled WGS sequence"/>
</dbReference>
<dbReference type="GO" id="GO:0016787">
    <property type="term" value="F:hydrolase activity"/>
    <property type="evidence" value="ECO:0007669"/>
    <property type="project" value="UniProtKB-KW"/>
</dbReference>
<dbReference type="GO" id="GO:0004519">
    <property type="term" value="F:endonuclease activity"/>
    <property type="evidence" value="ECO:0007669"/>
    <property type="project" value="UniProtKB-KW"/>
</dbReference>
<organism evidence="1 2">
    <name type="scientific">Nocardia fusca</name>
    <dbReference type="NCBI Taxonomy" id="941183"/>
    <lineage>
        <taxon>Bacteria</taxon>
        <taxon>Bacillati</taxon>
        <taxon>Actinomycetota</taxon>
        <taxon>Actinomycetes</taxon>
        <taxon>Mycobacteriales</taxon>
        <taxon>Nocardiaceae</taxon>
        <taxon>Nocardia</taxon>
    </lineage>
</organism>
<dbReference type="EC" id="3.1.21.-" evidence="1"/>
<comment type="caution">
    <text evidence="1">The sequence shown here is derived from an EMBL/GenBank/DDBJ whole genome shotgun (WGS) entry which is preliminary data.</text>
</comment>
<dbReference type="InterPro" id="IPR011335">
    <property type="entry name" value="Restrct_endonuc-II-like"/>
</dbReference>
<evidence type="ECO:0000313" key="2">
    <source>
        <dbReference type="Proteomes" id="UP001551658"/>
    </source>
</evidence>
<sequence>MVSPSALKGYLLEEALAWLLRSSGYRLLVHADQDPVELVDQGGDLRVRGRGALHQADVLGEFTFTPAFSMPVRLFLEAKYRKESCDLPMVRNAHGVVHDVNENYMAGSGARPRQRYKYSYVLFSASGFTADAQKYALAHHISLVDLSGPTFDFLRGIIDVTANELGETQDHLLEVGNSKKRVFPVSWMRSMLREYLGTAPPNLLSPHVDLVGEFQRKAGRTLTEFAETLVRRSGSELLLGFPAAPFILPLATENYEKFIAFGTGQPDHKVRIRRHGSGGRAEWKLSPAEAPDAYELTFKLPEQIEDWIGEVADEEISRAVKVKQQFLSEITLYRMNDGGVRAYQLRYEPGSLSRMRRTDA</sequence>
<protein>
    <submittedName>
        <fullName evidence="1">Restriction endonuclease</fullName>
        <ecNumber evidence="1">3.1.21.-</ecNumber>
    </submittedName>
</protein>
<proteinExistence type="predicted"/>
<reference evidence="1 2" key="1">
    <citation type="submission" date="2024-06" db="EMBL/GenBank/DDBJ databases">
        <title>The Natural Products Discovery Center: Release of the First 8490 Sequenced Strains for Exploring Actinobacteria Biosynthetic Diversity.</title>
        <authorList>
            <person name="Kalkreuter E."/>
            <person name="Kautsar S.A."/>
            <person name="Yang D."/>
            <person name="Bader C.D."/>
            <person name="Teijaro C.N."/>
            <person name="Fluegel L."/>
            <person name="Davis C.M."/>
            <person name="Simpson J.R."/>
            <person name="Lauterbach L."/>
            <person name="Steele A.D."/>
            <person name="Gui C."/>
            <person name="Meng S."/>
            <person name="Li G."/>
            <person name="Viehrig K."/>
            <person name="Ye F."/>
            <person name="Su P."/>
            <person name="Kiefer A.F."/>
            <person name="Nichols A."/>
            <person name="Cepeda A.J."/>
            <person name="Yan W."/>
            <person name="Fan B."/>
            <person name="Jiang Y."/>
            <person name="Adhikari A."/>
            <person name="Zheng C.-J."/>
            <person name="Schuster L."/>
            <person name="Cowan T.M."/>
            <person name="Smanski M.J."/>
            <person name="Chevrette M.G."/>
            <person name="De Carvalho L.P.S."/>
            <person name="Shen B."/>
        </authorList>
    </citation>
    <scope>NUCLEOTIDE SEQUENCE [LARGE SCALE GENOMIC DNA]</scope>
    <source>
        <strain evidence="1 2">NPDC050671</strain>
    </source>
</reference>
<dbReference type="RefSeq" id="WP_357986751.1">
    <property type="nucleotide sequence ID" value="NZ_JBFAIH010000028.1"/>
</dbReference>
<name>A0ABV3FIC5_9NOCA</name>
<gene>
    <name evidence="1" type="ORF">AB0H72_32145</name>
</gene>
<dbReference type="SUPFAM" id="SSF52980">
    <property type="entry name" value="Restriction endonuclease-like"/>
    <property type="match status" value="1"/>
</dbReference>
<keyword evidence="1" id="KW-0378">Hydrolase</keyword>
<keyword evidence="2" id="KW-1185">Reference proteome</keyword>
<accession>A0ABV3FIC5</accession>
<keyword evidence="1" id="KW-0540">Nuclease</keyword>
<evidence type="ECO:0000313" key="1">
    <source>
        <dbReference type="EMBL" id="MEV0367350.1"/>
    </source>
</evidence>
<dbReference type="EMBL" id="JBFAIH010000028">
    <property type="protein sequence ID" value="MEV0367350.1"/>
    <property type="molecule type" value="Genomic_DNA"/>
</dbReference>